<feature type="compositionally biased region" description="Basic and acidic residues" evidence="1">
    <location>
        <begin position="56"/>
        <end position="68"/>
    </location>
</feature>
<dbReference type="PROSITE" id="PS51257">
    <property type="entry name" value="PROKAR_LIPOPROTEIN"/>
    <property type="match status" value="1"/>
</dbReference>
<feature type="chain" id="PRO_5022157772" description="Heavy metal binding domain-containing protein" evidence="2">
    <location>
        <begin position="19"/>
        <end position="122"/>
    </location>
</feature>
<feature type="signal peptide" evidence="2">
    <location>
        <begin position="1"/>
        <end position="18"/>
    </location>
</feature>
<keyword evidence="5" id="KW-1185">Reference proteome</keyword>
<proteinExistence type="predicted"/>
<evidence type="ECO:0000313" key="4">
    <source>
        <dbReference type="EMBL" id="TQF16553.1"/>
    </source>
</evidence>
<dbReference type="Pfam" id="PF19335">
    <property type="entry name" value="HMBD"/>
    <property type="match status" value="1"/>
</dbReference>
<keyword evidence="2" id="KW-0732">Signal</keyword>
<sequence>MRSFLCVLASLITLAACASEPKRLAPAVDPSSPDAPESPLASLPTALAATPPSRPQHSDASKPSKEDAGTTVYACPMHPEVQSDKPGGTCPKCGMKLTPVKPDDTAPAKKPAPGHEGHGAHP</sequence>
<organism evidence="4 5">
    <name type="scientific">Myxococcus llanfairpwllgwyngyllgogerychwyrndrobwllllantysiliogogogochensis</name>
    <dbReference type="NCBI Taxonomy" id="2590453"/>
    <lineage>
        <taxon>Bacteria</taxon>
        <taxon>Pseudomonadati</taxon>
        <taxon>Myxococcota</taxon>
        <taxon>Myxococcia</taxon>
        <taxon>Myxococcales</taxon>
        <taxon>Cystobacterineae</taxon>
        <taxon>Myxococcaceae</taxon>
        <taxon>Myxococcus</taxon>
    </lineage>
</organism>
<feature type="compositionally biased region" description="Basic and acidic residues" evidence="1">
    <location>
        <begin position="101"/>
        <end position="122"/>
    </location>
</feature>
<dbReference type="OrthoDB" id="128043at2"/>
<dbReference type="Proteomes" id="UP000315369">
    <property type="component" value="Unassembled WGS sequence"/>
</dbReference>
<name>A0A540X5P2_9BACT</name>
<dbReference type="GO" id="GO:0046872">
    <property type="term" value="F:metal ion binding"/>
    <property type="evidence" value="ECO:0007669"/>
    <property type="project" value="InterPro"/>
</dbReference>
<accession>A0A540X5P2</accession>
<dbReference type="RefSeq" id="WP_141641735.1">
    <property type="nucleotide sequence ID" value="NZ_VIFM01000021.1"/>
</dbReference>
<reference evidence="4 5" key="1">
    <citation type="submission" date="2019-06" db="EMBL/GenBank/DDBJ databases">
        <authorList>
            <person name="Livingstone P."/>
            <person name="Whitworth D."/>
        </authorList>
    </citation>
    <scope>NUCLEOTIDE SEQUENCE [LARGE SCALE GENOMIC DNA]</scope>
    <source>
        <strain evidence="4 5">AM401</strain>
    </source>
</reference>
<dbReference type="AlphaFoldDB" id="A0A540X5P2"/>
<evidence type="ECO:0000256" key="1">
    <source>
        <dbReference type="SAM" id="MobiDB-lite"/>
    </source>
</evidence>
<feature type="region of interest" description="Disordered" evidence="1">
    <location>
        <begin position="23"/>
        <end position="122"/>
    </location>
</feature>
<evidence type="ECO:0000313" key="5">
    <source>
        <dbReference type="Proteomes" id="UP000315369"/>
    </source>
</evidence>
<comment type="caution">
    <text evidence="4">The sequence shown here is derived from an EMBL/GenBank/DDBJ whole genome shotgun (WGS) entry which is preliminary data.</text>
</comment>
<feature type="compositionally biased region" description="Low complexity" evidence="1">
    <location>
        <begin position="24"/>
        <end position="51"/>
    </location>
</feature>
<evidence type="ECO:0000259" key="3">
    <source>
        <dbReference type="Pfam" id="PF19335"/>
    </source>
</evidence>
<dbReference type="InterPro" id="IPR045800">
    <property type="entry name" value="HMBD"/>
</dbReference>
<gene>
    <name evidence="4" type="ORF">FJV41_07540</name>
</gene>
<feature type="domain" description="Heavy metal binding" evidence="3">
    <location>
        <begin position="72"/>
        <end position="100"/>
    </location>
</feature>
<evidence type="ECO:0000256" key="2">
    <source>
        <dbReference type="SAM" id="SignalP"/>
    </source>
</evidence>
<protein>
    <recommendedName>
        <fullName evidence="3">Heavy metal binding domain-containing protein</fullName>
    </recommendedName>
</protein>
<dbReference type="EMBL" id="VIFM01000021">
    <property type="protein sequence ID" value="TQF16553.1"/>
    <property type="molecule type" value="Genomic_DNA"/>
</dbReference>